<evidence type="ECO:0000256" key="1">
    <source>
        <dbReference type="HAMAP-Rule" id="MF_00763"/>
    </source>
</evidence>
<dbReference type="InterPro" id="IPR019215">
    <property type="entry name" value="DUF2115"/>
</dbReference>
<reference evidence="3" key="3">
    <citation type="journal article" date="2011" name="PLoS ONE">
        <title>Genome sequence of a mesophilic hydrogenotrophic methanogen Methanocella paludicola, the first cultivated representative of the order Methanocellales.</title>
        <authorList>
            <person name="Sakai S."/>
            <person name="Takaki Y."/>
            <person name="Shimamura S."/>
            <person name="Sekine M."/>
            <person name="Tajima T."/>
            <person name="Kosugi H."/>
            <person name="Ichikawa N."/>
            <person name="Tasumi E."/>
            <person name="Hiraki A.T."/>
            <person name="Shimizu A."/>
            <person name="Kato Y."/>
            <person name="Nishiko R."/>
            <person name="Mori K."/>
            <person name="Fujita N."/>
            <person name="Imachi H."/>
            <person name="Takai K."/>
        </authorList>
    </citation>
    <scope>NUCLEOTIDE SEQUENCE [LARGE SCALE GENOMIC DNA]</scope>
    <source>
        <strain evidence="3">DSM 17711 / JCM 13418 / NBRC 101707 / SANAE</strain>
    </source>
</reference>
<dbReference type="InParanoid" id="D1YZJ5"/>
<dbReference type="Pfam" id="PF09888">
    <property type="entry name" value="DUF2115"/>
    <property type="match status" value="1"/>
</dbReference>
<reference evidence="2 3" key="1">
    <citation type="journal article" date="2007" name="Appl. Environ. Microbiol.">
        <title>Isolation of key methanogens for global methane emission from rice paddy fields: a novel isolate affiliated with the clone cluster rice cluster I.</title>
        <authorList>
            <person name="Sakai S."/>
            <person name="Imachi H."/>
            <person name="Sekiguchi Y."/>
            <person name="Ohashi A."/>
            <person name="Harada H."/>
            <person name="Kamagata Y."/>
        </authorList>
    </citation>
    <scope>NUCLEOTIDE SEQUENCE [LARGE SCALE GENOMIC DNA]</scope>
    <source>
        <strain evidence="3">DSM 17711 / JCM 13418 / NBRC 101707 / SANAE</strain>
    </source>
</reference>
<accession>D1YZJ5</accession>
<reference evidence="2 3" key="2">
    <citation type="journal article" date="2008" name="Int. J. Syst. Evol. Microbiol.">
        <title>Methanocella paludicola gen. nov., sp. nov., a methane-producing archaeon, the first isolate of the lineage 'Rice Cluster I', and proposal of the new archaeal order Methanocellales ord. nov.</title>
        <authorList>
            <person name="Sakai S."/>
            <person name="Imachi H."/>
            <person name="Hanada S."/>
            <person name="Ohashi A."/>
            <person name="Harada H."/>
            <person name="Kamagata Y."/>
        </authorList>
    </citation>
    <scope>NUCLEOTIDE SEQUENCE [LARGE SCALE GENOMIC DNA]</scope>
    <source>
        <strain evidence="3">DSM 17711 / JCM 13418 / NBRC 101707 / SANAE</strain>
    </source>
</reference>
<dbReference type="eggNOG" id="arCOG03215">
    <property type="taxonomic scope" value="Archaea"/>
</dbReference>
<dbReference type="FunCoup" id="D1YZJ5">
    <property type="interactions" value="1"/>
</dbReference>
<dbReference type="HAMAP" id="MF_00763">
    <property type="entry name" value="UPF0305"/>
    <property type="match status" value="1"/>
</dbReference>
<evidence type="ECO:0000313" key="2">
    <source>
        <dbReference type="EMBL" id="BAI61867.1"/>
    </source>
</evidence>
<evidence type="ECO:0000313" key="3">
    <source>
        <dbReference type="Proteomes" id="UP000001882"/>
    </source>
</evidence>
<proteinExistence type="inferred from homology"/>
<name>D1YZJ5_METPS</name>
<protein>
    <recommendedName>
        <fullName evidence="1">UPF0305 protein MCP_1795</fullName>
    </recommendedName>
</protein>
<dbReference type="NCBIfam" id="NF002177">
    <property type="entry name" value="PRK01022.1-5"/>
    <property type="match status" value="1"/>
</dbReference>
<dbReference type="STRING" id="304371.MCP_1795"/>
<dbReference type="KEGG" id="mpd:MCP_1795"/>
<dbReference type="Proteomes" id="UP000001882">
    <property type="component" value="Chromosome"/>
</dbReference>
<dbReference type="EMBL" id="AP011532">
    <property type="protein sequence ID" value="BAI61867.1"/>
    <property type="molecule type" value="Genomic_DNA"/>
</dbReference>
<comment type="similarity">
    <text evidence="1">Belongs to the UPF0305 family.</text>
</comment>
<dbReference type="AlphaFoldDB" id="D1YZJ5"/>
<dbReference type="GeneID" id="8681687"/>
<sequence length="200" mass="22846">MSLNKAGEYMAIVMEQVYPSGRARAVFSRIKNIKKKCELGEALAFELGRLSILDLQAMSAFLEYEINKLPSPYRESIHPYFTEQLFGSYFKLMRMHGDGSLKKIPGEIEDQKTFLEYCAMITGGEDGHLEESYYGGYYHLVSCFTIFVMDEPGHPVGMPFPGGFRVERRPEGFYCPIRDKEKDVLFSICNFCPAKQSELP</sequence>
<organism evidence="2 3">
    <name type="scientific">Methanocella paludicola (strain DSM 17711 / JCM 13418 / NBRC 101707 / SANAE)</name>
    <dbReference type="NCBI Taxonomy" id="304371"/>
    <lineage>
        <taxon>Archaea</taxon>
        <taxon>Methanobacteriati</taxon>
        <taxon>Methanobacteriota</taxon>
        <taxon>Stenosarchaea group</taxon>
        <taxon>Methanomicrobia</taxon>
        <taxon>Methanocellales</taxon>
        <taxon>Methanocellaceae</taxon>
        <taxon>Methanocella</taxon>
    </lineage>
</organism>
<dbReference type="RefSeq" id="WP_012900545.1">
    <property type="nucleotide sequence ID" value="NC_013665.1"/>
</dbReference>
<gene>
    <name evidence="2" type="ordered locus">MCP_1795</name>
</gene>
<keyword evidence="3" id="KW-1185">Reference proteome</keyword>